<sequence length="66" mass="7308">MQKIAKQIQERRRAFTLIELLVVIAIIAILAALLLPALAKAKAKGQEIYCLNNIKQLTLAAKMYTG</sequence>
<evidence type="ECO:0000313" key="1">
    <source>
        <dbReference type="EMBL" id="SVC59093.1"/>
    </source>
</evidence>
<dbReference type="SUPFAM" id="SSF54523">
    <property type="entry name" value="Pili subunits"/>
    <property type="match status" value="1"/>
</dbReference>
<feature type="non-terminal residue" evidence="1">
    <location>
        <position position="66"/>
    </location>
</feature>
<organism evidence="1">
    <name type="scientific">marine metagenome</name>
    <dbReference type="NCBI Taxonomy" id="408172"/>
    <lineage>
        <taxon>unclassified sequences</taxon>
        <taxon>metagenomes</taxon>
        <taxon>ecological metagenomes</taxon>
    </lineage>
</organism>
<protein>
    <recommendedName>
        <fullName evidence="2">Prepilin-type N-terminal cleavage/methylation domain-containing protein</fullName>
    </recommendedName>
</protein>
<dbReference type="Gene3D" id="3.30.700.10">
    <property type="entry name" value="Glycoprotein, Type 4 Pilin"/>
    <property type="match status" value="1"/>
</dbReference>
<dbReference type="EMBL" id="UINC01099655">
    <property type="protein sequence ID" value="SVC59093.1"/>
    <property type="molecule type" value="Genomic_DNA"/>
</dbReference>
<gene>
    <name evidence="1" type="ORF">METZ01_LOCUS311947</name>
</gene>
<dbReference type="AlphaFoldDB" id="A0A382ND10"/>
<dbReference type="PANTHER" id="PTHR30093">
    <property type="entry name" value="GENERAL SECRETION PATHWAY PROTEIN G"/>
    <property type="match status" value="1"/>
</dbReference>
<reference evidence="1" key="1">
    <citation type="submission" date="2018-05" db="EMBL/GenBank/DDBJ databases">
        <authorList>
            <person name="Lanie J.A."/>
            <person name="Ng W.-L."/>
            <person name="Kazmierczak K.M."/>
            <person name="Andrzejewski T.M."/>
            <person name="Davidsen T.M."/>
            <person name="Wayne K.J."/>
            <person name="Tettelin H."/>
            <person name="Glass J.I."/>
            <person name="Rusch D."/>
            <person name="Podicherti R."/>
            <person name="Tsui H.-C.T."/>
            <person name="Winkler M.E."/>
        </authorList>
    </citation>
    <scope>NUCLEOTIDE SEQUENCE</scope>
</reference>
<dbReference type="NCBIfam" id="TIGR02532">
    <property type="entry name" value="IV_pilin_GFxxxE"/>
    <property type="match status" value="1"/>
</dbReference>
<dbReference type="InterPro" id="IPR045584">
    <property type="entry name" value="Pilin-like"/>
</dbReference>
<dbReference type="Pfam" id="PF07963">
    <property type="entry name" value="N_methyl"/>
    <property type="match status" value="1"/>
</dbReference>
<dbReference type="InterPro" id="IPR012902">
    <property type="entry name" value="N_methyl_site"/>
</dbReference>
<evidence type="ECO:0008006" key="2">
    <source>
        <dbReference type="Google" id="ProtNLM"/>
    </source>
</evidence>
<accession>A0A382ND10</accession>
<proteinExistence type="predicted"/>
<name>A0A382ND10_9ZZZZ</name>